<dbReference type="InterPro" id="IPR036056">
    <property type="entry name" value="Fibrinogen-like_C"/>
</dbReference>
<dbReference type="GO" id="GO:0005615">
    <property type="term" value="C:extracellular space"/>
    <property type="evidence" value="ECO:0000318"/>
    <property type="project" value="GO_Central"/>
</dbReference>
<dbReference type="RefSeq" id="XP_009012204.1">
    <property type="nucleotide sequence ID" value="XM_009013956.1"/>
</dbReference>
<evidence type="ECO:0000313" key="3">
    <source>
        <dbReference type="EnsemblMetazoa" id="HelroP92191"/>
    </source>
</evidence>
<name>T1G8C8_HELRO</name>
<evidence type="ECO:0000259" key="1">
    <source>
        <dbReference type="PROSITE" id="PS51406"/>
    </source>
</evidence>
<reference evidence="4" key="1">
    <citation type="submission" date="2012-12" db="EMBL/GenBank/DDBJ databases">
        <authorList>
            <person name="Hellsten U."/>
            <person name="Grimwood J."/>
            <person name="Chapman J.A."/>
            <person name="Shapiro H."/>
            <person name="Aerts A."/>
            <person name="Otillar R.P."/>
            <person name="Terry A.Y."/>
            <person name="Boore J.L."/>
            <person name="Simakov O."/>
            <person name="Marletaz F."/>
            <person name="Cho S.-J."/>
            <person name="Edsinger-Gonzales E."/>
            <person name="Havlak P."/>
            <person name="Kuo D.-H."/>
            <person name="Larsson T."/>
            <person name="Lv J."/>
            <person name="Arendt D."/>
            <person name="Savage R."/>
            <person name="Osoegawa K."/>
            <person name="de Jong P."/>
            <person name="Lindberg D.R."/>
            <person name="Seaver E.C."/>
            <person name="Weisblat D.A."/>
            <person name="Putnam N.H."/>
            <person name="Grigoriev I.V."/>
            <person name="Rokhsar D.S."/>
        </authorList>
    </citation>
    <scope>NUCLEOTIDE SEQUENCE</scope>
</reference>
<proteinExistence type="predicted"/>
<feature type="domain" description="Fibrinogen C-terminal" evidence="1">
    <location>
        <begin position="1"/>
        <end position="166"/>
    </location>
</feature>
<dbReference type="InterPro" id="IPR050373">
    <property type="entry name" value="Fibrinogen_C-term_domain"/>
</dbReference>
<dbReference type="STRING" id="6412.T1G8C8"/>
<dbReference type="AlphaFoldDB" id="T1G8C8"/>
<accession>T1G8C8</accession>
<reference evidence="3" key="3">
    <citation type="submission" date="2015-06" db="UniProtKB">
        <authorList>
            <consortium name="EnsemblMetazoa"/>
        </authorList>
    </citation>
    <scope>IDENTIFICATION</scope>
</reference>
<protein>
    <recommendedName>
        <fullName evidence="1">Fibrinogen C-terminal domain-containing protein</fullName>
    </recommendedName>
</protein>
<dbReference type="Proteomes" id="UP000015101">
    <property type="component" value="Unassembled WGS sequence"/>
</dbReference>
<evidence type="ECO:0000313" key="2">
    <source>
        <dbReference type="EMBL" id="ESO09680.1"/>
    </source>
</evidence>
<dbReference type="SMART" id="SM00186">
    <property type="entry name" value="FBG"/>
    <property type="match status" value="1"/>
</dbReference>
<dbReference type="GeneID" id="20217325"/>
<dbReference type="PANTHER" id="PTHR19143:SF462">
    <property type="entry name" value="APPLE DOMAIN-CONTAINING PROTEIN"/>
    <property type="match status" value="1"/>
</dbReference>
<dbReference type="InParanoid" id="T1G8C8"/>
<dbReference type="EnsemblMetazoa" id="HelroT92191">
    <property type="protein sequence ID" value="HelroP92191"/>
    <property type="gene ID" value="HelroG92191"/>
</dbReference>
<dbReference type="OMA" id="QYNGENC"/>
<dbReference type="KEGG" id="hro:HELRODRAFT_92191"/>
<dbReference type="InterPro" id="IPR014716">
    <property type="entry name" value="Fibrinogen_a/b/g_C_1"/>
</dbReference>
<dbReference type="OrthoDB" id="6125550at2759"/>
<dbReference type="InterPro" id="IPR002181">
    <property type="entry name" value="Fibrinogen_a/b/g_C_dom"/>
</dbReference>
<gene>
    <name evidence="3" type="primary">20217325</name>
    <name evidence="2" type="ORF">HELRODRAFT_92191</name>
</gene>
<dbReference type="PANTHER" id="PTHR19143">
    <property type="entry name" value="FIBRINOGEN/TENASCIN/ANGIOPOEITIN"/>
    <property type="match status" value="1"/>
</dbReference>
<dbReference type="Gene3D" id="3.90.215.10">
    <property type="entry name" value="Gamma Fibrinogen, chain A, domain 1"/>
    <property type="match status" value="1"/>
</dbReference>
<dbReference type="SUPFAM" id="SSF56496">
    <property type="entry name" value="Fibrinogen C-terminal domain-like"/>
    <property type="match status" value="1"/>
</dbReference>
<dbReference type="CTD" id="20217325"/>
<keyword evidence="4" id="KW-1185">Reference proteome</keyword>
<reference evidence="2 4" key="2">
    <citation type="journal article" date="2013" name="Nature">
        <title>Insights into bilaterian evolution from three spiralian genomes.</title>
        <authorList>
            <person name="Simakov O."/>
            <person name="Marletaz F."/>
            <person name="Cho S.J."/>
            <person name="Edsinger-Gonzales E."/>
            <person name="Havlak P."/>
            <person name="Hellsten U."/>
            <person name="Kuo D.H."/>
            <person name="Larsson T."/>
            <person name="Lv J."/>
            <person name="Arendt D."/>
            <person name="Savage R."/>
            <person name="Osoegawa K."/>
            <person name="de Jong P."/>
            <person name="Grimwood J."/>
            <person name="Chapman J.A."/>
            <person name="Shapiro H."/>
            <person name="Aerts A."/>
            <person name="Otillar R.P."/>
            <person name="Terry A.Y."/>
            <person name="Boore J.L."/>
            <person name="Grigoriev I.V."/>
            <person name="Lindberg D.R."/>
            <person name="Seaver E.C."/>
            <person name="Weisblat D.A."/>
            <person name="Putnam N.H."/>
            <person name="Rokhsar D.S."/>
        </authorList>
    </citation>
    <scope>NUCLEOTIDE SEQUENCE</scope>
</reference>
<dbReference type="HOGENOM" id="CLU_038628_6_2_1"/>
<dbReference type="EMBL" id="KB095934">
    <property type="protein sequence ID" value="ESO09680.1"/>
    <property type="molecule type" value="Genomic_DNA"/>
</dbReference>
<dbReference type="PROSITE" id="PS51406">
    <property type="entry name" value="FIBRINOGEN_C_2"/>
    <property type="match status" value="1"/>
</dbReference>
<sequence length="166" mass="19671">WIVIQQRIDGSQSFNQSWNMYKFGFGTYYTNFWMGLEKMHQLTTSADYRLRFEVLISGVWYSDEYDHFKINSELEKYSINVSGYSGDKADVLNYPNSKSVHNGMKFTTYDQDNDLAPFNCGLQYASGNWFNWCGFQKINEVYGSYNFYYAYSPTITYCRMMMKRNA</sequence>
<organism evidence="3 4">
    <name type="scientific">Helobdella robusta</name>
    <name type="common">Californian leech</name>
    <dbReference type="NCBI Taxonomy" id="6412"/>
    <lineage>
        <taxon>Eukaryota</taxon>
        <taxon>Metazoa</taxon>
        <taxon>Spiralia</taxon>
        <taxon>Lophotrochozoa</taxon>
        <taxon>Annelida</taxon>
        <taxon>Clitellata</taxon>
        <taxon>Hirudinea</taxon>
        <taxon>Rhynchobdellida</taxon>
        <taxon>Glossiphoniidae</taxon>
        <taxon>Helobdella</taxon>
    </lineage>
</organism>
<dbReference type="eggNOG" id="KOG2579">
    <property type="taxonomic scope" value="Eukaryota"/>
</dbReference>
<dbReference type="Pfam" id="PF00147">
    <property type="entry name" value="Fibrinogen_C"/>
    <property type="match status" value="1"/>
</dbReference>
<evidence type="ECO:0000313" key="4">
    <source>
        <dbReference type="Proteomes" id="UP000015101"/>
    </source>
</evidence>
<dbReference type="EMBL" id="AMQM01009091">
    <property type="status" value="NOT_ANNOTATED_CDS"/>
    <property type="molecule type" value="Genomic_DNA"/>
</dbReference>